<dbReference type="Pfam" id="PF00881">
    <property type="entry name" value="Nitroreductase"/>
    <property type="match status" value="1"/>
</dbReference>
<evidence type="ECO:0000256" key="4">
    <source>
        <dbReference type="ARBA" id="ARBA00023002"/>
    </source>
</evidence>
<dbReference type="InterPro" id="IPR016446">
    <property type="entry name" value="Flavin_OxRdtase_Frp"/>
</dbReference>
<gene>
    <name evidence="6" type="ORF">QUV96_00385</name>
</gene>
<dbReference type="Proteomes" id="UP001529340">
    <property type="component" value="Unassembled WGS sequence"/>
</dbReference>
<evidence type="ECO:0000256" key="3">
    <source>
        <dbReference type="ARBA" id="ARBA00022643"/>
    </source>
</evidence>
<feature type="domain" description="Nitroreductase" evidence="5">
    <location>
        <begin position="7"/>
        <end position="162"/>
    </location>
</feature>
<evidence type="ECO:0000313" key="6">
    <source>
        <dbReference type="EMBL" id="MDM8156091.1"/>
    </source>
</evidence>
<dbReference type="Gene3D" id="3.40.109.10">
    <property type="entry name" value="NADH Oxidase"/>
    <property type="match status" value="1"/>
</dbReference>
<comment type="similarity">
    <text evidence="1">Belongs to the flavin oxidoreductase frp family.</text>
</comment>
<dbReference type="InterPro" id="IPR000415">
    <property type="entry name" value="Nitroreductase-like"/>
</dbReference>
<keyword evidence="3" id="KW-0288">FMN</keyword>
<accession>A0ABT7U8Y0</accession>
<evidence type="ECO:0000256" key="2">
    <source>
        <dbReference type="ARBA" id="ARBA00022630"/>
    </source>
</evidence>
<keyword evidence="4" id="KW-0560">Oxidoreductase</keyword>
<comment type="caution">
    <text evidence="6">The sequence shown here is derived from an EMBL/GenBank/DDBJ whole genome shotgun (WGS) entry which is preliminary data.</text>
</comment>
<dbReference type="PANTHER" id="PTHR43425:SF2">
    <property type="entry name" value="OXYGEN-INSENSITIVE NADPH NITROREDUCTASE"/>
    <property type="match status" value="1"/>
</dbReference>
<reference evidence="6" key="1">
    <citation type="submission" date="2023-06" db="EMBL/GenBank/DDBJ databases">
        <title>Identification and characterization of horizontal gene transfer across gut microbiota members of farm animals based on homology search.</title>
        <authorList>
            <person name="Schwarzerova J."/>
            <person name="Nykrynova M."/>
            <person name="Jureckova K."/>
            <person name="Cejkova D."/>
            <person name="Rychlik I."/>
        </authorList>
    </citation>
    <scope>NUCLEOTIDE SEQUENCE</scope>
    <source>
        <strain evidence="6">ET39</strain>
    </source>
</reference>
<name>A0ABT7U8Y0_9FIRM</name>
<evidence type="ECO:0000256" key="1">
    <source>
        <dbReference type="ARBA" id="ARBA00008366"/>
    </source>
</evidence>
<evidence type="ECO:0000313" key="7">
    <source>
        <dbReference type="Proteomes" id="UP001529340"/>
    </source>
</evidence>
<dbReference type="PANTHER" id="PTHR43425">
    <property type="entry name" value="OXYGEN-INSENSITIVE NADPH NITROREDUCTASE"/>
    <property type="match status" value="1"/>
</dbReference>
<organism evidence="6 7">
    <name type="scientific">Amedibacillus dolichus</name>
    <dbReference type="NCBI Taxonomy" id="31971"/>
    <lineage>
        <taxon>Bacteria</taxon>
        <taxon>Bacillati</taxon>
        <taxon>Bacillota</taxon>
        <taxon>Erysipelotrichia</taxon>
        <taxon>Erysipelotrichales</taxon>
        <taxon>Erysipelotrichaceae</taxon>
        <taxon>Amedibacillus</taxon>
    </lineage>
</organism>
<dbReference type="RefSeq" id="WP_289606563.1">
    <property type="nucleotide sequence ID" value="NZ_JAUDCG010000001.1"/>
</dbReference>
<evidence type="ECO:0000259" key="5">
    <source>
        <dbReference type="Pfam" id="PF00881"/>
    </source>
</evidence>
<dbReference type="EMBL" id="JAUDCG010000001">
    <property type="protein sequence ID" value="MDM8156091.1"/>
    <property type="molecule type" value="Genomic_DNA"/>
</dbReference>
<reference evidence="6" key="2">
    <citation type="submission" date="2023-06" db="EMBL/GenBank/DDBJ databases">
        <authorList>
            <person name="Zeman M."/>
            <person name="Kubasova T."/>
            <person name="Jahodarova E."/>
            <person name="Nykrynova M."/>
            <person name="Rychlik I."/>
        </authorList>
    </citation>
    <scope>NUCLEOTIDE SEQUENCE</scope>
    <source>
        <strain evidence="6">ET39</strain>
    </source>
</reference>
<dbReference type="SUPFAM" id="SSF55469">
    <property type="entry name" value="FMN-dependent nitroreductase-like"/>
    <property type="match status" value="1"/>
</dbReference>
<dbReference type="InterPro" id="IPR029479">
    <property type="entry name" value="Nitroreductase"/>
</dbReference>
<protein>
    <submittedName>
        <fullName evidence="6">Nitroreductase family protein</fullName>
    </submittedName>
</protein>
<sequence length="253" mass="29398">MEVWEALKNRKSMRVFEDRAIDEEIKEQLYAAAMEAPSAGNQLLYSIIEVRDEEKRKLLAETCDQQYWILKAPLIVVFVADHRRWCDLYRAAGCTPRKPGLGDAWLAMSDANIAAQNMVIAAESFGLGSCYIGDIIEQHERVKEALCLPDEVFPACMLVIGHPSEQQKQRKKPARFHRDYIVHTDVYHTMEPQVHQHFFEERALRNETPVVDFPAQVEAFWKRKYESVFSREMNRSARAYLAAFAEETEEEKR</sequence>
<keyword evidence="2" id="KW-0285">Flavoprotein</keyword>
<keyword evidence="7" id="KW-1185">Reference proteome</keyword>
<proteinExistence type="inferred from homology"/>